<evidence type="ECO:0000256" key="1">
    <source>
        <dbReference type="ARBA" id="ARBA00004651"/>
    </source>
</evidence>
<organism evidence="10 11">
    <name type="scientific">Thermoanaerobacterium thermosaccharolyticum (strain ATCC 7956 / DSM 571 / NCIMB 9385 / NCA 3814 / NCTC 13789 / WDCM 00135 / 2032)</name>
    <name type="common">Clostridium thermosaccharolyticum</name>
    <dbReference type="NCBI Taxonomy" id="580327"/>
    <lineage>
        <taxon>Bacteria</taxon>
        <taxon>Bacillati</taxon>
        <taxon>Bacillota</taxon>
        <taxon>Clostridia</taxon>
        <taxon>Thermoanaerobacterales</taxon>
        <taxon>Thermoanaerobacteraceae</taxon>
        <taxon>Thermoanaerobacterium</taxon>
    </lineage>
</organism>
<evidence type="ECO:0000256" key="6">
    <source>
        <dbReference type="ARBA" id="ARBA00038076"/>
    </source>
</evidence>
<evidence type="ECO:0008006" key="12">
    <source>
        <dbReference type="Google" id="ProtNLM"/>
    </source>
</evidence>
<dbReference type="InterPro" id="IPR025857">
    <property type="entry name" value="MacB_PCD"/>
</dbReference>
<evidence type="ECO:0000259" key="8">
    <source>
        <dbReference type="Pfam" id="PF02687"/>
    </source>
</evidence>
<feature type="transmembrane region" description="Helical" evidence="7">
    <location>
        <begin position="20"/>
        <end position="40"/>
    </location>
</feature>
<feature type="transmembrane region" description="Helical" evidence="7">
    <location>
        <begin position="432"/>
        <end position="449"/>
    </location>
</feature>
<keyword evidence="4 7" id="KW-1133">Transmembrane helix</keyword>
<feature type="domain" description="MacB-like periplasmic core" evidence="9">
    <location>
        <begin position="22"/>
        <end position="183"/>
    </location>
</feature>
<keyword evidence="11" id="KW-1185">Reference proteome</keyword>
<feature type="transmembrane region" description="Helical" evidence="7">
    <location>
        <begin position="368"/>
        <end position="388"/>
    </location>
</feature>
<evidence type="ECO:0000313" key="11">
    <source>
        <dbReference type="Proteomes" id="UP000001626"/>
    </source>
</evidence>
<comment type="similarity">
    <text evidence="6">Belongs to the ABC-4 integral membrane protein family.</text>
</comment>
<dbReference type="GO" id="GO:0022857">
    <property type="term" value="F:transmembrane transporter activity"/>
    <property type="evidence" value="ECO:0007669"/>
    <property type="project" value="TreeGrafter"/>
</dbReference>
<dbReference type="PANTHER" id="PTHR30572">
    <property type="entry name" value="MEMBRANE COMPONENT OF TRANSPORTER-RELATED"/>
    <property type="match status" value="1"/>
</dbReference>
<feature type="transmembrane region" description="Helical" evidence="7">
    <location>
        <begin position="817"/>
        <end position="837"/>
    </location>
</feature>
<dbReference type="OrthoDB" id="9793166at2"/>
<feature type="transmembrane region" description="Helical" evidence="7">
    <location>
        <begin position="265"/>
        <end position="288"/>
    </location>
</feature>
<evidence type="ECO:0000256" key="7">
    <source>
        <dbReference type="SAM" id="Phobius"/>
    </source>
</evidence>
<sequence>MKVYIHLALAYLKKQRGRTIALVLGVALAVMLVFGTNVIFESQSRNQLANIYKMYGTYQGIFTNLNKDLTEKIKNDKDVSKSAVAANLGNLVTDNGISMILNSTDKDYIEMSGYTLIKGHLPNKQGEIVLESQALKKMGLKEKLGETINFKIKREYKDENGLNQIYMENKSFKLVGILDKPKQYYEGYYSLRGFTYFKEGENNVLPDNLITYEEIVKLKSNANLSGKLNQIRERYNIGRQDYEVNSQLIAALNDFSAQSTNAFTYQFNILIVITAILLIYNMFNISLIDMIKQIGMMRAIGSSKKQVRLIIGFQSLFILIIGLVLGLLMGIAFSYFGIKLYSFVSTNIDVSESSVYISMKNVWNAVKVGALTVIVSSIIPIWISGMISPIEAMRKSDRSGGKQRNRGYHKFIKKISGITGEMAYKNVWRNKWRTIIIVVSVAMAGYLFINDIAVVNKESLISAMSITITNMQDNDFKLSFGTNTEPYFTGYTNDDVKAISQIEGVKKVGTKVSMIGFLESDVNDLDNDFKKYNGISNTNKNVETTIEVKGYDDDQLQGFKKYIDKGYMSSLNNSSDKYPNAVVYNYYYDILNNHKLEGIRKDLNVGDIITIRIPVAKGDKITYEEQNVRVGALLKQEWIFRGDSTRGRYMEVILPQKYLMTISGKSTYEQISVQSKPGKDTYVYNRINKILENKPFAEMESKLSYIETYKNFGTRKLKSDFLIVSLILLIAGMNVYNTLKTNLLIRTNEFSTLRAIGMTVKQLKSMIIKESIIYGLLSSIIAALIGGYRVYRFYKMLNEDYSHGFGATHLPQFKFPVIPILLYSAIVIVICILSSYVSAKKVEKLNIVEGLNITE</sequence>
<dbReference type="STRING" id="580327.Tthe_1483"/>
<evidence type="ECO:0000259" key="9">
    <source>
        <dbReference type="Pfam" id="PF12704"/>
    </source>
</evidence>
<reference evidence="10 11" key="1">
    <citation type="submission" date="2010-08" db="EMBL/GenBank/DDBJ databases">
        <title>Complete sequence of Thermoanaerobacterium thermosaccharolyticum DSM 571.</title>
        <authorList>
            <consortium name="US DOE Joint Genome Institute"/>
            <person name="Lucas S."/>
            <person name="Copeland A."/>
            <person name="Lapidus A."/>
            <person name="Cheng J.-F."/>
            <person name="Bruce D."/>
            <person name="Goodwin L."/>
            <person name="Pitluck S."/>
            <person name="Teshima H."/>
            <person name="Detter J.C."/>
            <person name="Han C."/>
            <person name="Tapia R."/>
            <person name="Land M."/>
            <person name="Hauser L."/>
            <person name="Chang Y.-J."/>
            <person name="Jeffries C."/>
            <person name="Kyrpides N."/>
            <person name="Ivanova N."/>
            <person name="Mikhailova N."/>
            <person name="Hemme C.L."/>
            <person name="Woyke T."/>
        </authorList>
    </citation>
    <scope>NUCLEOTIDE SEQUENCE [LARGE SCALE GENOMIC DNA]</scope>
    <source>
        <strain evidence="11">ATCC 7956 / DSM 571 / NCIMB 9385 / NCA 3814 / NCTC 13789 / WDCM 00135 / 2032</strain>
    </source>
</reference>
<proteinExistence type="inferred from homology"/>
<feature type="transmembrane region" description="Helical" evidence="7">
    <location>
        <begin position="309"/>
        <end position="336"/>
    </location>
</feature>
<protein>
    <recommendedName>
        <fullName evidence="12">ABC transporter permease</fullName>
    </recommendedName>
</protein>
<dbReference type="PANTHER" id="PTHR30572:SF4">
    <property type="entry name" value="ABC TRANSPORTER PERMEASE YTRF"/>
    <property type="match status" value="1"/>
</dbReference>
<dbReference type="KEGG" id="ttm:Tthe_1483"/>
<dbReference type="GeneID" id="93864322"/>
<dbReference type="InterPro" id="IPR003838">
    <property type="entry name" value="ABC3_permease_C"/>
</dbReference>
<feature type="transmembrane region" description="Helical" evidence="7">
    <location>
        <begin position="771"/>
        <end position="791"/>
    </location>
</feature>
<evidence type="ECO:0000256" key="3">
    <source>
        <dbReference type="ARBA" id="ARBA00022692"/>
    </source>
</evidence>
<evidence type="ECO:0000256" key="5">
    <source>
        <dbReference type="ARBA" id="ARBA00023136"/>
    </source>
</evidence>
<dbReference type="Pfam" id="PF02687">
    <property type="entry name" value="FtsX"/>
    <property type="match status" value="2"/>
</dbReference>
<feature type="transmembrane region" description="Helical" evidence="7">
    <location>
        <begin position="721"/>
        <end position="739"/>
    </location>
</feature>
<evidence type="ECO:0000256" key="2">
    <source>
        <dbReference type="ARBA" id="ARBA00022475"/>
    </source>
</evidence>
<keyword evidence="5 7" id="KW-0472">Membrane</keyword>
<dbReference type="Pfam" id="PF12704">
    <property type="entry name" value="MacB_PCD"/>
    <property type="match status" value="1"/>
</dbReference>
<name>D9TN84_THETC</name>
<dbReference type="EMBL" id="CP002171">
    <property type="protein sequence ID" value="ADL68994.1"/>
    <property type="molecule type" value="Genomic_DNA"/>
</dbReference>
<gene>
    <name evidence="10" type="ordered locus">Tthe_1483</name>
</gene>
<dbReference type="RefSeq" id="WP_013297961.1">
    <property type="nucleotide sequence ID" value="NC_014410.1"/>
</dbReference>
<keyword evidence="2" id="KW-1003">Cell membrane</keyword>
<dbReference type="AlphaFoldDB" id="D9TN84"/>
<evidence type="ECO:0000313" key="10">
    <source>
        <dbReference type="EMBL" id="ADL68994.1"/>
    </source>
</evidence>
<evidence type="ECO:0000256" key="4">
    <source>
        <dbReference type="ARBA" id="ARBA00022989"/>
    </source>
</evidence>
<feature type="domain" description="ABC3 transporter permease C-terminal" evidence="8">
    <location>
        <begin position="722"/>
        <end position="846"/>
    </location>
</feature>
<dbReference type="eggNOG" id="COG0577">
    <property type="taxonomic scope" value="Bacteria"/>
</dbReference>
<dbReference type="InterPro" id="IPR050250">
    <property type="entry name" value="Macrolide_Exporter_MacB"/>
</dbReference>
<comment type="subcellular location">
    <subcellularLocation>
        <location evidence="1">Cell membrane</location>
        <topology evidence="1">Multi-pass membrane protein</topology>
    </subcellularLocation>
</comment>
<dbReference type="Proteomes" id="UP000001626">
    <property type="component" value="Chromosome"/>
</dbReference>
<dbReference type="HOGENOM" id="CLU_010964_2_1_9"/>
<dbReference type="GO" id="GO:0005886">
    <property type="term" value="C:plasma membrane"/>
    <property type="evidence" value="ECO:0007669"/>
    <property type="project" value="UniProtKB-SubCell"/>
</dbReference>
<accession>D9TN84</accession>
<feature type="domain" description="ABC3 transporter permease C-terminal" evidence="8">
    <location>
        <begin position="267"/>
        <end position="383"/>
    </location>
</feature>
<keyword evidence="3 7" id="KW-0812">Transmembrane</keyword>